<dbReference type="PANTHER" id="PTHR33254">
    <property type="entry name" value="4-HYDROXY-4-METHYL-2-OXOGLUTARATE ALDOLASE 3-RELATED"/>
    <property type="match status" value="1"/>
</dbReference>
<dbReference type="AlphaFoldDB" id="A0A3R7EGB4"/>
<dbReference type="InterPro" id="IPR036704">
    <property type="entry name" value="RraA/RraA-like_sf"/>
</dbReference>
<comment type="subunit">
    <text evidence="4 10">Homotrimer.</text>
</comment>
<comment type="cofactor">
    <cofactor evidence="9">
        <name>Mg(2+)</name>
        <dbReference type="ChEBI" id="CHEBI:18420"/>
    </cofactor>
</comment>
<feature type="binding site" evidence="9">
    <location>
        <begin position="84"/>
        <end position="87"/>
    </location>
    <ligand>
        <name>substrate</name>
    </ligand>
</feature>
<comment type="cofactor">
    <cofactor evidence="2 10">
        <name>a divalent metal cation</name>
        <dbReference type="ChEBI" id="CHEBI:60240"/>
    </cofactor>
</comment>
<dbReference type="EC" id="4.1.3.17" evidence="10"/>
<dbReference type="Pfam" id="PF03737">
    <property type="entry name" value="RraA-like"/>
    <property type="match status" value="1"/>
</dbReference>
<evidence type="ECO:0000256" key="10">
    <source>
        <dbReference type="RuleBase" id="RU004338"/>
    </source>
</evidence>
<dbReference type="PANTHER" id="PTHR33254:SF4">
    <property type="entry name" value="4-HYDROXY-4-METHYL-2-OXOGLUTARATE ALDOLASE 3-RELATED"/>
    <property type="match status" value="1"/>
</dbReference>
<evidence type="ECO:0000256" key="2">
    <source>
        <dbReference type="ARBA" id="ARBA00001968"/>
    </source>
</evidence>
<evidence type="ECO:0000256" key="1">
    <source>
        <dbReference type="ARBA" id="ARBA00001342"/>
    </source>
</evidence>
<dbReference type="GO" id="GO:0047443">
    <property type="term" value="F:4-hydroxy-4-methyl-2-oxoglutarate aldolase activity"/>
    <property type="evidence" value="ECO:0007669"/>
    <property type="project" value="UniProtKB-EC"/>
</dbReference>
<dbReference type="GO" id="GO:0008948">
    <property type="term" value="F:oxaloacetate decarboxylase activity"/>
    <property type="evidence" value="ECO:0007669"/>
    <property type="project" value="UniProtKB-EC"/>
</dbReference>
<dbReference type="Gene3D" id="3.50.30.40">
    <property type="entry name" value="Ribonuclease E inhibitor RraA/RraA-like"/>
    <property type="match status" value="1"/>
</dbReference>
<dbReference type="Proteomes" id="UP000216225">
    <property type="component" value="Unassembled WGS sequence"/>
</dbReference>
<keyword evidence="6 10" id="KW-0456">Lyase</keyword>
<dbReference type="InterPro" id="IPR010203">
    <property type="entry name" value="RraA"/>
</dbReference>
<name>A0A3R7EGB4_9BURK</name>
<evidence type="ECO:0000256" key="7">
    <source>
        <dbReference type="ARBA" id="ARBA00025046"/>
    </source>
</evidence>
<feature type="binding site" evidence="9">
    <location>
        <position position="107"/>
    </location>
    <ligand>
        <name>Mg(2+)</name>
        <dbReference type="ChEBI" id="CHEBI:18420"/>
    </ligand>
</feature>
<keyword evidence="5 9" id="KW-0479">Metal-binding</keyword>
<evidence type="ECO:0000313" key="12">
    <source>
        <dbReference type="Proteomes" id="UP000216225"/>
    </source>
</evidence>
<comment type="caution">
    <text evidence="11">The sequence shown here is derived from an EMBL/GenBank/DDBJ whole genome shotgun (WGS) entry which is preliminary data.</text>
</comment>
<comment type="similarity">
    <text evidence="3 10">Belongs to the class II aldolase/RraA-like family.</text>
</comment>
<evidence type="ECO:0000256" key="8">
    <source>
        <dbReference type="ARBA" id="ARBA00047973"/>
    </source>
</evidence>
<gene>
    <name evidence="11" type="primary">rraA</name>
    <name evidence="11" type="ORF">CE154_004650</name>
</gene>
<sequence length="178" mass="17857">MAPVHAPIRPGESTADLCDRLGPLARVCGAPLRAYGGLRQACAPVATLRAQGSADGVRAWLEQPGEGRILVIDGGGVPEQALLGDRLAALGLATGWRGAIVHGAVRDVAALAAMDFAVLALGATPRRAAGGGAGAPGCALDLAGVRVAPGDWVCLDRDGVVFVSAPRARGTACSARRP</sequence>
<evidence type="ECO:0000256" key="5">
    <source>
        <dbReference type="ARBA" id="ARBA00022723"/>
    </source>
</evidence>
<proteinExistence type="inferred from homology"/>
<dbReference type="RefSeq" id="WP_094435562.1">
    <property type="nucleotide sequence ID" value="NZ_NKDB02000001.1"/>
</dbReference>
<dbReference type="NCBIfam" id="TIGR01935">
    <property type="entry name" value="NOT-MenG"/>
    <property type="match status" value="1"/>
</dbReference>
<organism evidence="11 12">
    <name type="scientific">Alicycliphilus denitrificans</name>
    <dbReference type="NCBI Taxonomy" id="179636"/>
    <lineage>
        <taxon>Bacteria</taxon>
        <taxon>Pseudomonadati</taxon>
        <taxon>Pseudomonadota</taxon>
        <taxon>Betaproteobacteria</taxon>
        <taxon>Burkholderiales</taxon>
        <taxon>Comamonadaceae</taxon>
        <taxon>Alicycliphilus</taxon>
    </lineage>
</organism>
<keyword evidence="9" id="KW-0460">Magnesium</keyword>
<feature type="binding site" evidence="9">
    <location>
        <position position="106"/>
    </location>
    <ligand>
        <name>substrate</name>
    </ligand>
</feature>
<comment type="function">
    <text evidence="7 10">Catalyzes the aldol cleavage of 4-hydroxy-4-methyl-2-oxoglutarate (HMG) into 2 molecules of pyruvate. Also contains a secondary oxaloacetate (OAA) decarboxylase activity due to the common pyruvate enolate transition state formed following C-C bond cleavage in the retro-aldol and decarboxylation reactions.</text>
</comment>
<dbReference type="InterPro" id="IPR005493">
    <property type="entry name" value="RraA/RraA-like"/>
</dbReference>
<comment type="catalytic activity">
    <reaction evidence="8 10">
        <text>oxaloacetate + H(+) = pyruvate + CO2</text>
        <dbReference type="Rhea" id="RHEA:15641"/>
        <dbReference type="ChEBI" id="CHEBI:15361"/>
        <dbReference type="ChEBI" id="CHEBI:15378"/>
        <dbReference type="ChEBI" id="CHEBI:16452"/>
        <dbReference type="ChEBI" id="CHEBI:16526"/>
        <dbReference type="EC" id="4.1.1.112"/>
    </reaction>
</comment>
<dbReference type="SUPFAM" id="SSF89562">
    <property type="entry name" value="RraA-like"/>
    <property type="match status" value="1"/>
</dbReference>
<dbReference type="GO" id="GO:0008428">
    <property type="term" value="F:ribonuclease inhibitor activity"/>
    <property type="evidence" value="ECO:0007669"/>
    <property type="project" value="InterPro"/>
</dbReference>
<evidence type="ECO:0000256" key="9">
    <source>
        <dbReference type="PIRSR" id="PIRSR605493-1"/>
    </source>
</evidence>
<evidence type="ECO:0000256" key="4">
    <source>
        <dbReference type="ARBA" id="ARBA00011233"/>
    </source>
</evidence>
<evidence type="ECO:0000256" key="6">
    <source>
        <dbReference type="ARBA" id="ARBA00023239"/>
    </source>
</evidence>
<dbReference type="GO" id="GO:0051252">
    <property type="term" value="P:regulation of RNA metabolic process"/>
    <property type="evidence" value="ECO:0007669"/>
    <property type="project" value="InterPro"/>
</dbReference>
<dbReference type="GO" id="GO:0046872">
    <property type="term" value="F:metal ion binding"/>
    <property type="evidence" value="ECO:0007669"/>
    <property type="project" value="UniProtKB-KW"/>
</dbReference>
<comment type="catalytic activity">
    <reaction evidence="1 10">
        <text>4-hydroxy-4-methyl-2-oxoglutarate = 2 pyruvate</text>
        <dbReference type="Rhea" id="RHEA:22748"/>
        <dbReference type="ChEBI" id="CHEBI:15361"/>
        <dbReference type="ChEBI" id="CHEBI:58276"/>
        <dbReference type="EC" id="4.1.3.17"/>
    </reaction>
</comment>
<accession>A0A3R7EGB4</accession>
<dbReference type="EMBL" id="NKDB02000001">
    <property type="protein sequence ID" value="RKJ99036.1"/>
    <property type="molecule type" value="Genomic_DNA"/>
</dbReference>
<evidence type="ECO:0000256" key="3">
    <source>
        <dbReference type="ARBA" id="ARBA00008621"/>
    </source>
</evidence>
<reference evidence="11 12" key="1">
    <citation type="submission" date="2018-09" db="EMBL/GenBank/DDBJ databases">
        <title>Genome comparison of Alicycliphilus sp. BQ1, a polyurethanolytic bacterium, with its closest phylogenetic relatives Alicycliphilus denitrificans BC and K601, unable to attack polyurethane.</title>
        <authorList>
            <person name="Loza-Tavera H."/>
            <person name="Lozano L."/>
            <person name="Cevallos M."/>
            <person name="Maya-Lucas O."/>
            <person name="Garcia-Mena J."/>
            <person name="Hernandez J."/>
        </authorList>
    </citation>
    <scope>NUCLEOTIDE SEQUENCE [LARGE SCALE GENOMIC DNA]</scope>
    <source>
        <strain evidence="11 12">BQ1</strain>
    </source>
</reference>
<dbReference type="EC" id="4.1.1.112" evidence="10"/>
<protein>
    <recommendedName>
        <fullName evidence="10">4-hydroxy-4-methyl-2-oxoglutarate aldolase</fullName>
        <shortName evidence="10">HMG aldolase</shortName>
        <ecNumber evidence="10">4.1.1.112</ecNumber>
        <ecNumber evidence="10">4.1.3.17</ecNumber>
    </recommendedName>
    <alternativeName>
        <fullName evidence="10">Oxaloacetate decarboxylase</fullName>
    </alternativeName>
</protein>
<dbReference type="NCBIfam" id="NF006875">
    <property type="entry name" value="PRK09372.1"/>
    <property type="match status" value="1"/>
</dbReference>
<dbReference type="CDD" id="cd16841">
    <property type="entry name" value="RraA_family"/>
    <property type="match status" value="1"/>
</dbReference>
<evidence type="ECO:0000313" key="11">
    <source>
        <dbReference type="EMBL" id="RKJ99036.1"/>
    </source>
</evidence>